<proteinExistence type="predicted"/>
<accession>A0ABM8AGI0</accession>
<protein>
    <recommendedName>
        <fullName evidence="4">Zinc finger Ogr/Delta-type domain-containing protein</fullName>
    </recommendedName>
</protein>
<sequence>MAGLPCDTCQEDSTIVLRGEAGLDGEDELIYRRWRVCLNPNCERYLHRRTSVEYYPEDQGEPKVYELTELKRAMDALGLRPNAPGNDLPMLPWGDGVDRAS</sequence>
<dbReference type="Proteomes" id="UP001064971">
    <property type="component" value="Chromosome"/>
</dbReference>
<feature type="region of interest" description="Disordered" evidence="1">
    <location>
        <begin position="81"/>
        <end position="101"/>
    </location>
</feature>
<evidence type="ECO:0000256" key="1">
    <source>
        <dbReference type="SAM" id="MobiDB-lite"/>
    </source>
</evidence>
<evidence type="ECO:0008006" key="4">
    <source>
        <dbReference type="Google" id="ProtNLM"/>
    </source>
</evidence>
<gene>
    <name evidence="2" type="ORF">DAETH_28740</name>
</gene>
<name>A0ABM8AGI0_9DEIO</name>
<dbReference type="EMBL" id="AP026560">
    <property type="protein sequence ID" value="BDP42905.1"/>
    <property type="molecule type" value="Genomic_DNA"/>
</dbReference>
<evidence type="ECO:0000313" key="3">
    <source>
        <dbReference type="Proteomes" id="UP001064971"/>
    </source>
</evidence>
<organism evidence="2 3">
    <name type="scientific">Deinococcus aetherius</name>
    <dbReference type="NCBI Taxonomy" id="200252"/>
    <lineage>
        <taxon>Bacteria</taxon>
        <taxon>Thermotogati</taxon>
        <taxon>Deinococcota</taxon>
        <taxon>Deinococci</taxon>
        <taxon>Deinococcales</taxon>
        <taxon>Deinococcaceae</taxon>
        <taxon>Deinococcus</taxon>
    </lineage>
</organism>
<reference evidence="2" key="1">
    <citation type="submission" date="2022-07" db="EMBL/GenBank/DDBJ databases">
        <title>Complete Genome Sequence of the Radioresistant Bacterium Deinococcus aetherius ST0316, Isolated from the Air Dust collected in Lower Stratosphere above Japan.</title>
        <authorList>
            <person name="Satoh K."/>
            <person name="Hagiwara K."/>
            <person name="Katsumata K."/>
            <person name="Kubo A."/>
            <person name="Yokobori S."/>
            <person name="Yamagishi A."/>
            <person name="Oono Y."/>
            <person name="Narumi I."/>
        </authorList>
    </citation>
    <scope>NUCLEOTIDE SEQUENCE</scope>
    <source>
        <strain evidence="2">ST0316</strain>
    </source>
</reference>
<keyword evidence="3" id="KW-1185">Reference proteome</keyword>
<evidence type="ECO:0000313" key="2">
    <source>
        <dbReference type="EMBL" id="BDP42905.1"/>
    </source>
</evidence>
<dbReference type="RefSeq" id="WP_264775581.1">
    <property type="nucleotide sequence ID" value="NZ_AP026560.1"/>
</dbReference>